<dbReference type="PANTHER" id="PTHR33608:SF6">
    <property type="entry name" value="BLL2464 PROTEIN"/>
    <property type="match status" value="1"/>
</dbReference>
<evidence type="ECO:0000256" key="1">
    <source>
        <dbReference type="SAM" id="MobiDB-lite"/>
    </source>
</evidence>
<dbReference type="OrthoDB" id="9776116at2"/>
<dbReference type="Pfam" id="PF01882">
    <property type="entry name" value="DUF58"/>
    <property type="match status" value="1"/>
</dbReference>
<dbReference type="RefSeq" id="WP_108847358.1">
    <property type="nucleotide sequence ID" value="NZ_CP015449.1"/>
</dbReference>
<dbReference type="KEGG" id="dlu:A6035_07930"/>
<organism evidence="3 4">
    <name type="scientific">Dietzia lutea</name>
    <dbReference type="NCBI Taxonomy" id="546160"/>
    <lineage>
        <taxon>Bacteria</taxon>
        <taxon>Bacillati</taxon>
        <taxon>Actinomycetota</taxon>
        <taxon>Actinomycetes</taxon>
        <taxon>Mycobacteriales</taxon>
        <taxon>Dietziaceae</taxon>
        <taxon>Dietzia</taxon>
    </lineage>
</organism>
<evidence type="ECO:0000313" key="4">
    <source>
        <dbReference type="Proteomes" id="UP000244928"/>
    </source>
</evidence>
<dbReference type="Proteomes" id="UP000244928">
    <property type="component" value="Chromosome"/>
</dbReference>
<reference evidence="3 4" key="1">
    <citation type="submission" date="2016-04" db="EMBL/GenBank/DDBJ databases">
        <title>Complete genome sequence of Dietzia lutea YIM 80766T, a strain isolated from desert soil in Egypt.</title>
        <authorList>
            <person name="Zhao J."/>
            <person name="Hu B."/>
            <person name="Geng S."/>
            <person name="Nie Y."/>
            <person name="Tang Y."/>
        </authorList>
    </citation>
    <scope>NUCLEOTIDE SEQUENCE [LARGE SCALE GENOMIC DNA]</scope>
    <source>
        <strain evidence="3 4">YIM 80766</strain>
    </source>
</reference>
<feature type="region of interest" description="Disordered" evidence="1">
    <location>
        <begin position="306"/>
        <end position="327"/>
    </location>
</feature>
<feature type="compositionally biased region" description="Basic and acidic residues" evidence="1">
    <location>
        <begin position="310"/>
        <end position="327"/>
    </location>
</feature>
<dbReference type="AlphaFoldDB" id="A0A2S1R742"/>
<name>A0A2S1R742_9ACTN</name>
<feature type="domain" description="DUF58" evidence="2">
    <location>
        <begin position="53"/>
        <end position="266"/>
    </location>
</feature>
<proteinExistence type="predicted"/>
<keyword evidence="4" id="KW-1185">Reference proteome</keyword>
<evidence type="ECO:0000313" key="3">
    <source>
        <dbReference type="EMBL" id="AWH92109.1"/>
    </source>
</evidence>
<dbReference type="EMBL" id="CP015449">
    <property type="protein sequence ID" value="AWH92109.1"/>
    <property type="molecule type" value="Genomic_DNA"/>
</dbReference>
<sequence length="327" mass="35497">MTTADEGRRDDPVDASSRAALTQLELLVTRRLDGVLNGDHRGLLPGPGTEPGEARAYEPGDDVRTMDWSVTARTTVPHIRQTIADRELETWLVVDLTPSLDVQGRHGVKRRLVEAAVATVGFLSAGGGSRVGMVLTGDGRPRVLPAAGGRDHVRRLLEEVSRSATRISPGGALDDCLHAVRNASRRHGLVVLMSDFLSEVDWERSLRVLGTRHEFLAVHVADPLDIALPAVGAALLQDPATGEVLELDVDDALAADYRRAAGEHRERVHSALRRCGAPVLALRTDRDWIRDVIDFVGIRRRGGLPTGDSVTRDLPDDHRPAGEVTSR</sequence>
<gene>
    <name evidence="3" type="ORF">A6035_07930</name>
</gene>
<dbReference type="InterPro" id="IPR002881">
    <property type="entry name" value="DUF58"/>
</dbReference>
<evidence type="ECO:0000259" key="2">
    <source>
        <dbReference type="Pfam" id="PF01882"/>
    </source>
</evidence>
<protein>
    <recommendedName>
        <fullName evidence="2">DUF58 domain-containing protein</fullName>
    </recommendedName>
</protein>
<dbReference type="PANTHER" id="PTHR33608">
    <property type="entry name" value="BLL2464 PROTEIN"/>
    <property type="match status" value="1"/>
</dbReference>
<accession>A0A2S1R742</accession>